<proteinExistence type="predicted"/>
<reference evidence="7" key="1">
    <citation type="submission" date="2024-02" db="EMBL/GenBank/DDBJ databases">
        <authorList>
            <consortium name="ELIXIR-Norway"/>
            <consortium name="Elixir Norway"/>
        </authorList>
    </citation>
    <scope>NUCLEOTIDE SEQUENCE</scope>
</reference>
<dbReference type="PANTHER" id="PTHR48182">
    <property type="entry name" value="PROTEIN SERAC1"/>
    <property type="match status" value="1"/>
</dbReference>
<evidence type="ECO:0000313" key="8">
    <source>
        <dbReference type="Proteomes" id="UP001497512"/>
    </source>
</evidence>
<evidence type="ECO:0000256" key="6">
    <source>
        <dbReference type="ARBA" id="ARBA00023136"/>
    </source>
</evidence>
<dbReference type="PANTHER" id="PTHR48182:SF2">
    <property type="entry name" value="PROTEIN SERAC1"/>
    <property type="match status" value="1"/>
</dbReference>
<keyword evidence="5" id="KW-0496">Mitochondrion</keyword>
<dbReference type="EMBL" id="OZ019903">
    <property type="protein sequence ID" value="CAK9195660.1"/>
    <property type="molecule type" value="Genomic_DNA"/>
</dbReference>
<organism evidence="7 8">
    <name type="scientific">Sphagnum troendelagicum</name>
    <dbReference type="NCBI Taxonomy" id="128251"/>
    <lineage>
        <taxon>Eukaryota</taxon>
        <taxon>Viridiplantae</taxon>
        <taxon>Streptophyta</taxon>
        <taxon>Embryophyta</taxon>
        <taxon>Bryophyta</taxon>
        <taxon>Sphagnophytina</taxon>
        <taxon>Sphagnopsida</taxon>
        <taxon>Sphagnales</taxon>
        <taxon>Sphagnaceae</taxon>
        <taxon>Sphagnum</taxon>
    </lineage>
</organism>
<keyword evidence="4" id="KW-0256">Endoplasmic reticulum</keyword>
<keyword evidence="8" id="KW-1185">Reference proteome</keyword>
<sequence>MNIFDISFSFSLQIYPVYDLNPDCTSQNPNLTIIFFHGIAYGINDEWKETWITQSKDGREKCICWPQMWIPKDLNDNVRILSLSYDSNVVASVHNDVTDIGKNLVQSLVMNSRCDYLPIYGHLIPCHVFQLNIIACVLTSLNKLFMWGIILSNALGQTSGDCCL</sequence>
<keyword evidence="6" id="KW-0472">Membrane</keyword>
<evidence type="ECO:0000256" key="3">
    <source>
        <dbReference type="ARBA" id="ARBA00004370"/>
    </source>
</evidence>
<evidence type="ECO:0000256" key="1">
    <source>
        <dbReference type="ARBA" id="ARBA00004173"/>
    </source>
</evidence>
<evidence type="ECO:0000256" key="4">
    <source>
        <dbReference type="ARBA" id="ARBA00022824"/>
    </source>
</evidence>
<dbReference type="Proteomes" id="UP001497512">
    <property type="component" value="Chromosome 11"/>
</dbReference>
<protein>
    <submittedName>
        <fullName evidence="7">Uncharacterized protein</fullName>
    </submittedName>
</protein>
<evidence type="ECO:0000313" key="7">
    <source>
        <dbReference type="EMBL" id="CAK9195660.1"/>
    </source>
</evidence>
<evidence type="ECO:0000256" key="5">
    <source>
        <dbReference type="ARBA" id="ARBA00023128"/>
    </source>
</evidence>
<comment type="subcellular location">
    <subcellularLocation>
        <location evidence="2">Endoplasmic reticulum</location>
    </subcellularLocation>
    <subcellularLocation>
        <location evidence="3">Membrane</location>
    </subcellularLocation>
    <subcellularLocation>
        <location evidence="1">Mitochondrion</location>
    </subcellularLocation>
</comment>
<gene>
    <name evidence="7" type="ORF">CSSPTR1EN2_LOCUS3050</name>
</gene>
<evidence type="ECO:0000256" key="2">
    <source>
        <dbReference type="ARBA" id="ARBA00004240"/>
    </source>
</evidence>
<name>A0ABP0TFV1_9BRYO</name>
<accession>A0ABP0TFV1</accession>
<dbReference type="InterPro" id="IPR052374">
    <property type="entry name" value="SERAC1"/>
</dbReference>